<protein>
    <submittedName>
        <fullName evidence="1">Uncharacterized protein</fullName>
    </submittedName>
</protein>
<comment type="caution">
    <text evidence="1">The sequence shown here is derived from an EMBL/GenBank/DDBJ whole genome shotgun (WGS) entry which is preliminary data.</text>
</comment>
<proteinExistence type="predicted"/>
<evidence type="ECO:0000313" key="1">
    <source>
        <dbReference type="EMBL" id="OTM91386.1"/>
    </source>
</evidence>
<dbReference type="AlphaFoldDB" id="A0A241ZGN6"/>
<dbReference type="Proteomes" id="UP000194699">
    <property type="component" value="Unassembled WGS sequence"/>
</dbReference>
<evidence type="ECO:0000313" key="2">
    <source>
        <dbReference type="Proteomes" id="UP000194699"/>
    </source>
</evidence>
<organism evidence="1 2">
    <name type="scientific">Acinetobacter baumannii</name>
    <dbReference type="NCBI Taxonomy" id="470"/>
    <lineage>
        <taxon>Bacteria</taxon>
        <taxon>Pseudomonadati</taxon>
        <taxon>Pseudomonadota</taxon>
        <taxon>Gammaproteobacteria</taxon>
        <taxon>Moraxellales</taxon>
        <taxon>Moraxellaceae</taxon>
        <taxon>Acinetobacter</taxon>
        <taxon>Acinetobacter calcoaceticus/baumannii complex</taxon>
    </lineage>
</organism>
<dbReference type="EMBL" id="NGEL01000047">
    <property type="protein sequence ID" value="OTM91386.1"/>
    <property type="molecule type" value="Genomic_DNA"/>
</dbReference>
<reference evidence="1 2" key="1">
    <citation type="submission" date="2017-05" db="EMBL/GenBank/DDBJ databases">
        <authorList>
            <person name="Song R."/>
            <person name="Chenine A.L."/>
            <person name="Ruprecht R.M."/>
        </authorList>
    </citation>
    <scope>NUCLEOTIDE SEQUENCE [LARGE SCALE GENOMIC DNA]</scope>
    <source>
        <strain evidence="1 2">PR350</strain>
    </source>
</reference>
<gene>
    <name evidence="1" type="ORF">B9X95_04995</name>
</gene>
<sequence length="71" mass="7994">MGFFHALVEDVNHWNHVVVLKSNVLEGSPSALRNIAIKKPDRQLIPIGLNQSAIKASDALIMIFFELLYSY</sequence>
<name>A0A241ZGN6_ACIBA</name>
<accession>A0A241ZGN6</accession>